<evidence type="ECO:0000313" key="1">
    <source>
        <dbReference type="EMBL" id="VAX00784.1"/>
    </source>
</evidence>
<dbReference type="EMBL" id="UOFS01000046">
    <property type="protein sequence ID" value="VAX00784.1"/>
    <property type="molecule type" value="Genomic_DNA"/>
</dbReference>
<name>A0A3B1ALP7_9ZZZZ</name>
<dbReference type="AlphaFoldDB" id="A0A3B1ALP7"/>
<proteinExistence type="predicted"/>
<protein>
    <submittedName>
        <fullName evidence="1">Uncharacterized protein</fullName>
    </submittedName>
</protein>
<organism evidence="1">
    <name type="scientific">hydrothermal vent metagenome</name>
    <dbReference type="NCBI Taxonomy" id="652676"/>
    <lineage>
        <taxon>unclassified sequences</taxon>
        <taxon>metagenomes</taxon>
        <taxon>ecological metagenomes</taxon>
    </lineage>
</organism>
<gene>
    <name evidence="1" type="ORF">MNBD_GAMMA22-894</name>
</gene>
<reference evidence="1" key="1">
    <citation type="submission" date="2018-06" db="EMBL/GenBank/DDBJ databases">
        <authorList>
            <person name="Zhirakovskaya E."/>
        </authorList>
    </citation>
    <scope>NUCLEOTIDE SEQUENCE</scope>
</reference>
<accession>A0A3B1ALP7</accession>
<sequence>MPNSLSCEHKDRILEMIYQEIKANFEDNVETDEDLKKLTPDLLLYIRF</sequence>